<dbReference type="RefSeq" id="WP_343032931.1">
    <property type="nucleotide sequence ID" value="NZ_BAAAMK010000005.1"/>
</dbReference>
<dbReference type="InterPro" id="IPR000086">
    <property type="entry name" value="NUDIX_hydrolase_dom"/>
</dbReference>
<dbReference type="EMBL" id="BAAAMK010000005">
    <property type="protein sequence ID" value="GAA1959026.1"/>
    <property type="molecule type" value="Genomic_DNA"/>
</dbReference>
<evidence type="ECO:0008006" key="7">
    <source>
        <dbReference type="Google" id="ProtNLM"/>
    </source>
</evidence>
<evidence type="ECO:0000256" key="2">
    <source>
        <dbReference type="ARBA" id="ARBA00023315"/>
    </source>
</evidence>
<keyword evidence="1" id="KW-0808">Transferase</keyword>
<dbReference type="InterPro" id="IPR000182">
    <property type="entry name" value="GNAT_dom"/>
</dbReference>
<evidence type="ECO:0000259" key="3">
    <source>
        <dbReference type="PROSITE" id="PS51186"/>
    </source>
</evidence>
<dbReference type="InterPro" id="IPR016181">
    <property type="entry name" value="Acyl_CoA_acyltransferase"/>
</dbReference>
<dbReference type="SUPFAM" id="SSF55811">
    <property type="entry name" value="Nudix"/>
    <property type="match status" value="1"/>
</dbReference>
<dbReference type="Pfam" id="PF00293">
    <property type="entry name" value="NUDIX"/>
    <property type="match status" value="1"/>
</dbReference>
<evidence type="ECO:0000256" key="1">
    <source>
        <dbReference type="ARBA" id="ARBA00022679"/>
    </source>
</evidence>
<dbReference type="PANTHER" id="PTHR43877:SF1">
    <property type="entry name" value="ACETYLTRANSFERASE"/>
    <property type="match status" value="1"/>
</dbReference>
<evidence type="ECO:0000313" key="5">
    <source>
        <dbReference type="EMBL" id="GAA1959026.1"/>
    </source>
</evidence>
<keyword evidence="6" id="KW-1185">Reference proteome</keyword>
<dbReference type="Pfam" id="PF00583">
    <property type="entry name" value="Acetyltransf_1"/>
    <property type="match status" value="1"/>
</dbReference>
<dbReference type="CDD" id="cd04301">
    <property type="entry name" value="NAT_SF"/>
    <property type="match status" value="1"/>
</dbReference>
<reference evidence="5 6" key="1">
    <citation type="journal article" date="2019" name="Int. J. Syst. Evol. Microbiol.">
        <title>The Global Catalogue of Microorganisms (GCM) 10K type strain sequencing project: providing services to taxonomists for standard genome sequencing and annotation.</title>
        <authorList>
            <consortium name="The Broad Institute Genomics Platform"/>
            <consortium name="The Broad Institute Genome Sequencing Center for Infectious Disease"/>
            <person name="Wu L."/>
            <person name="Ma J."/>
        </authorList>
    </citation>
    <scope>NUCLEOTIDE SEQUENCE [LARGE SCALE GENOMIC DNA]</scope>
    <source>
        <strain evidence="5 6">JCM 13584</strain>
    </source>
</reference>
<organism evidence="5 6">
    <name type="scientific">Agromyces allii</name>
    <dbReference type="NCBI Taxonomy" id="393607"/>
    <lineage>
        <taxon>Bacteria</taxon>
        <taxon>Bacillati</taxon>
        <taxon>Actinomycetota</taxon>
        <taxon>Actinomycetes</taxon>
        <taxon>Micrococcales</taxon>
        <taxon>Microbacteriaceae</taxon>
        <taxon>Agromyces</taxon>
    </lineage>
</organism>
<gene>
    <name evidence="5" type="ORF">GCM10009717_26930</name>
</gene>
<keyword evidence="2" id="KW-0012">Acyltransferase</keyword>
<protein>
    <recommendedName>
        <fullName evidence="7">GNAT family N-acetyltransferase</fullName>
    </recommendedName>
</protein>
<comment type="caution">
    <text evidence="5">The sequence shown here is derived from an EMBL/GenBank/DDBJ whole genome shotgun (WGS) entry which is preliminary data.</text>
</comment>
<dbReference type="PROSITE" id="PS51186">
    <property type="entry name" value="GNAT"/>
    <property type="match status" value="1"/>
</dbReference>
<accession>A0ABN2QVU2</accession>
<dbReference type="Gene3D" id="3.90.79.10">
    <property type="entry name" value="Nucleoside Triphosphate Pyrophosphohydrolase"/>
    <property type="match status" value="1"/>
</dbReference>
<sequence>MTTGRGRQAYSDEYAAAHGRFSLIPAGYVFLLDGSRVLLQLRSGTGYYDGWWGASAAGHVDAGESVVHGTVREAAEEIGVAVEPADLVPLTTMHRTGPTSATVEQRVDFFFACRSWSGEPRLLETTASDLRWFDLADLPERVVHHERFVLEQLRDGTLAPITAFGFDPGSARDAASDAGSVAGIRADAAHDGISYGTATRDDIPGLIAFWQVAGENDGRPIDTPDAVARQLERDPDALIVARAEGRIVGTVIAGYDGWRAHLYRLAVLPSHRRRGIARELMRRAEARLAAFGVSRIDAMVLEYNDLGQSLWSSLGYTQQSDWRRWVRGV</sequence>
<name>A0ABN2QVU2_9MICO</name>
<evidence type="ECO:0000259" key="4">
    <source>
        <dbReference type="PROSITE" id="PS51462"/>
    </source>
</evidence>
<dbReference type="PANTHER" id="PTHR43877">
    <property type="entry name" value="AMINOALKYLPHOSPHONATE N-ACETYLTRANSFERASE-RELATED-RELATED"/>
    <property type="match status" value="1"/>
</dbReference>
<dbReference type="PROSITE" id="PS51462">
    <property type="entry name" value="NUDIX"/>
    <property type="match status" value="1"/>
</dbReference>
<dbReference type="Gene3D" id="3.40.630.30">
    <property type="match status" value="1"/>
</dbReference>
<dbReference type="InterPro" id="IPR050832">
    <property type="entry name" value="Bact_Acetyltransf"/>
</dbReference>
<dbReference type="CDD" id="cd04683">
    <property type="entry name" value="NUDIX_Hydrolase"/>
    <property type="match status" value="1"/>
</dbReference>
<feature type="domain" description="Nudix hydrolase" evidence="4">
    <location>
        <begin position="22"/>
        <end position="155"/>
    </location>
</feature>
<proteinExistence type="predicted"/>
<dbReference type="InterPro" id="IPR015797">
    <property type="entry name" value="NUDIX_hydrolase-like_dom_sf"/>
</dbReference>
<dbReference type="Proteomes" id="UP001499954">
    <property type="component" value="Unassembled WGS sequence"/>
</dbReference>
<evidence type="ECO:0000313" key="6">
    <source>
        <dbReference type="Proteomes" id="UP001499954"/>
    </source>
</evidence>
<feature type="domain" description="N-acetyltransferase" evidence="3">
    <location>
        <begin position="193"/>
        <end position="329"/>
    </location>
</feature>
<dbReference type="SUPFAM" id="SSF55729">
    <property type="entry name" value="Acyl-CoA N-acyltransferases (Nat)"/>
    <property type="match status" value="1"/>
</dbReference>